<feature type="domain" description="Fe/B12 periplasmic-binding" evidence="6">
    <location>
        <begin position="63"/>
        <end position="342"/>
    </location>
</feature>
<dbReference type="InterPro" id="IPR051313">
    <property type="entry name" value="Bact_iron-sidero_bind"/>
</dbReference>
<name>A0ABP7A1Z4_9ACTN</name>
<evidence type="ECO:0000256" key="5">
    <source>
        <dbReference type="SAM" id="SignalP"/>
    </source>
</evidence>
<feature type="signal peptide" evidence="5">
    <location>
        <begin position="1"/>
        <end position="21"/>
    </location>
</feature>
<dbReference type="PANTHER" id="PTHR30532">
    <property type="entry name" value="IRON III DICITRATE-BINDING PERIPLASMIC PROTEIN"/>
    <property type="match status" value="1"/>
</dbReference>
<dbReference type="Gene3D" id="3.40.50.1980">
    <property type="entry name" value="Nitrogenase molybdenum iron protein domain"/>
    <property type="match status" value="2"/>
</dbReference>
<dbReference type="InterPro" id="IPR006311">
    <property type="entry name" value="TAT_signal"/>
</dbReference>
<dbReference type="InterPro" id="IPR002491">
    <property type="entry name" value="ABC_transptr_periplasmic_BD"/>
</dbReference>
<dbReference type="PROSITE" id="PS51318">
    <property type="entry name" value="TAT"/>
    <property type="match status" value="1"/>
</dbReference>
<dbReference type="SUPFAM" id="SSF53807">
    <property type="entry name" value="Helical backbone' metal receptor"/>
    <property type="match status" value="1"/>
</dbReference>
<evidence type="ECO:0000256" key="2">
    <source>
        <dbReference type="ARBA" id="ARBA00008814"/>
    </source>
</evidence>
<comment type="similarity">
    <text evidence="2">Belongs to the bacterial solute-binding protein 8 family.</text>
</comment>
<evidence type="ECO:0000256" key="1">
    <source>
        <dbReference type="ARBA" id="ARBA00004196"/>
    </source>
</evidence>
<gene>
    <name evidence="7" type="ORF">GCM10022223_45420</name>
</gene>
<dbReference type="Proteomes" id="UP001501074">
    <property type="component" value="Unassembled WGS sequence"/>
</dbReference>
<organism evidence="7 8">
    <name type="scientific">Kineosporia mesophila</name>
    <dbReference type="NCBI Taxonomy" id="566012"/>
    <lineage>
        <taxon>Bacteria</taxon>
        <taxon>Bacillati</taxon>
        <taxon>Actinomycetota</taxon>
        <taxon>Actinomycetes</taxon>
        <taxon>Kineosporiales</taxon>
        <taxon>Kineosporiaceae</taxon>
        <taxon>Kineosporia</taxon>
    </lineage>
</organism>
<evidence type="ECO:0000256" key="3">
    <source>
        <dbReference type="ARBA" id="ARBA00022448"/>
    </source>
</evidence>
<dbReference type="CDD" id="cd01146">
    <property type="entry name" value="FhuD"/>
    <property type="match status" value="1"/>
</dbReference>
<keyword evidence="8" id="KW-1185">Reference proteome</keyword>
<protein>
    <submittedName>
        <fullName evidence="7">Iron-siderophore ABC transporter substrate-binding protein</fullName>
    </submittedName>
</protein>
<dbReference type="RefSeq" id="WP_231481335.1">
    <property type="nucleotide sequence ID" value="NZ_BAAAZO010000009.1"/>
</dbReference>
<dbReference type="PANTHER" id="PTHR30532:SF24">
    <property type="entry name" value="FERRIC ENTEROBACTIN-BINDING PERIPLASMIC PROTEIN FEPB"/>
    <property type="match status" value="1"/>
</dbReference>
<accession>A0ABP7A1Z4</accession>
<dbReference type="EMBL" id="BAAAZO010000009">
    <property type="protein sequence ID" value="GAA3623371.1"/>
    <property type="molecule type" value="Genomic_DNA"/>
</dbReference>
<feature type="chain" id="PRO_5046060451" evidence="5">
    <location>
        <begin position="22"/>
        <end position="349"/>
    </location>
</feature>
<keyword evidence="4 5" id="KW-0732">Signal</keyword>
<evidence type="ECO:0000313" key="8">
    <source>
        <dbReference type="Proteomes" id="UP001501074"/>
    </source>
</evidence>
<sequence>MFSRRRLLTGAVATAAALVLAACGGGSSDSEAESTGSAASDAAFPITVKHALGETVIEKKPERVATVQWANHEVPLALGIVPVGLAKANFGDADGDGYLPWAKEKVDELGGEAPVLFDETDGIDFEAVADTQPDIILATYSGLTEEDYKTLSDIAPTIPYPNGPWETSWRDMIKLSSQALGQSSAGDELIASIEKQMTDEAAKYPQLKGKKTMFLTHVDTSDLSKVSFYTDKDTRAQFFSDLGMGTPDSIAKASAATEEFSQEVSAETVDTFDDVEIIVTYGDDKLLKSLKDDPILSKMPAVANGAIVALDGTSEVGTAANPTPLAISYVLGDYVKMLADAADKVDAAQ</sequence>
<evidence type="ECO:0000259" key="6">
    <source>
        <dbReference type="PROSITE" id="PS50983"/>
    </source>
</evidence>
<dbReference type="PROSITE" id="PS51257">
    <property type="entry name" value="PROKAR_LIPOPROTEIN"/>
    <property type="match status" value="1"/>
</dbReference>
<dbReference type="Pfam" id="PF01497">
    <property type="entry name" value="Peripla_BP_2"/>
    <property type="match status" value="1"/>
</dbReference>
<evidence type="ECO:0000313" key="7">
    <source>
        <dbReference type="EMBL" id="GAA3623371.1"/>
    </source>
</evidence>
<comment type="caution">
    <text evidence="7">The sequence shown here is derived from an EMBL/GenBank/DDBJ whole genome shotgun (WGS) entry which is preliminary data.</text>
</comment>
<proteinExistence type="inferred from homology"/>
<keyword evidence="3" id="KW-0813">Transport</keyword>
<evidence type="ECO:0000256" key="4">
    <source>
        <dbReference type="ARBA" id="ARBA00022729"/>
    </source>
</evidence>
<reference evidence="8" key="1">
    <citation type="journal article" date="2019" name="Int. J. Syst. Evol. Microbiol.">
        <title>The Global Catalogue of Microorganisms (GCM) 10K type strain sequencing project: providing services to taxonomists for standard genome sequencing and annotation.</title>
        <authorList>
            <consortium name="The Broad Institute Genomics Platform"/>
            <consortium name="The Broad Institute Genome Sequencing Center for Infectious Disease"/>
            <person name="Wu L."/>
            <person name="Ma J."/>
        </authorList>
    </citation>
    <scope>NUCLEOTIDE SEQUENCE [LARGE SCALE GENOMIC DNA]</scope>
    <source>
        <strain evidence="8">JCM 16902</strain>
    </source>
</reference>
<dbReference type="PROSITE" id="PS50983">
    <property type="entry name" value="FE_B12_PBP"/>
    <property type="match status" value="1"/>
</dbReference>
<comment type="subcellular location">
    <subcellularLocation>
        <location evidence="1">Cell envelope</location>
    </subcellularLocation>
</comment>